<accession>A0A5M8P3I4</accession>
<dbReference type="Proteomes" id="UP000324575">
    <property type="component" value="Unassembled WGS sequence"/>
</dbReference>
<dbReference type="AlphaFoldDB" id="A0A5M8P3I4"/>
<organism evidence="1 2">
    <name type="scientific">Candidatus Ordinivivax streblomastigis</name>
    <dbReference type="NCBI Taxonomy" id="2540710"/>
    <lineage>
        <taxon>Bacteria</taxon>
        <taxon>Pseudomonadati</taxon>
        <taxon>Bacteroidota</taxon>
        <taxon>Bacteroidia</taxon>
        <taxon>Bacteroidales</taxon>
        <taxon>Candidatus Ordinivivax</taxon>
    </lineage>
</organism>
<comment type="caution">
    <text evidence="1">The sequence shown here is derived from an EMBL/GenBank/DDBJ whole genome shotgun (WGS) entry which is preliminary data.</text>
</comment>
<gene>
    <name evidence="1" type="ORF">EZS26_001056</name>
</gene>
<name>A0A5M8P3I4_9BACT</name>
<protein>
    <submittedName>
        <fullName evidence="1">Uncharacterized protein</fullName>
    </submittedName>
</protein>
<proteinExistence type="predicted"/>
<evidence type="ECO:0000313" key="2">
    <source>
        <dbReference type="Proteomes" id="UP000324575"/>
    </source>
</evidence>
<dbReference type="EMBL" id="SNRX01000005">
    <property type="protein sequence ID" value="KAA6302886.1"/>
    <property type="molecule type" value="Genomic_DNA"/>
</dbReference>
<reference evidence="1 2" key="1">
    <citation type="submission" date="2019-03" db="EMBL/GenBank/DDBJ databases">
        <title>Single cell metagenomics reveals metabolic interactions within the superorganism composed of flagellate Streblomastix strix and complex community of Bacteroidetes bacteria on its surface.</title>
        <authorList>
            <person name="Treitli S.C."/>
            <person name="Kolisko M."/>
            <person name="Husnik F."/>
            <person name="Keeling P."/>
            <person name="Hampl V."/>
        </authorList>
    </citation>
    <scope>NUCLEOTIDE SEQUENCE [LARGE SCALE GENOMIC DNA]</scope>
    <source>
        <strain evidence="1">St1</strain>
    </source>
</reference>
<evidence type="ECO:0000313" key="1">
    <source>
        <dbReference type="EMBL" id="KAA6302886.1"/>
    </source>
</evidence>
<sequence length="151" mass="18196">MPKAQKFYQRRITKAPKPVKKRRKEDGRPRETYKKYKFEETKLGFFLKYEVPVVYDIIMNLTPPEVFKEPALLLVKMVCKSSSDPSLKKAKFFRYLEEYANLGLYCKRARQLTAKREAYYKGIQRKKTEKFIRKNRKKIEGLRNERGKFLL</sequence>